<feature type="transmembrane region" description="Helical" evidence="4">
    <location>
        <begin position="148"/>
        <end position="170"/>
    </location>
</feature>
<evidence type="ECO:0000313" key="7">
    <source>
        <dbReference type="Proteomes" id="UP001431775"/>
    </source>
</evidence>
<feature type="transmembrane region" description="Helical" evidence="4">
    <location>
        <begin position="229"/>
        <end position="249"/>
    </location>
</feature>
<keyword evidence="7" id="KW-1185">Reference proteome</keyword>
<organism evidence="6 7">
    <name type="scientific">Commensalibacter nepenthis</name>
    <dbReference type="NCBI Taxonomy" id="3043872"/>
    <lineage>
        <taxon>Bacteria</taxon>
        <taxon>Pseudomonadati</taxon>
        <taxon>Pseudomonadota</taxon>
        <taxon>Alphaproteobacteria</taxon>
        <taxon>Acetobacterales</taxon>
        <taxon>Acetobacteraceae</taxon>
    </lineage>
</organism>
<dbReference type="PANTHER" id="PTHR23531">
    <property type="entry name" value="QUINOLENE RESISTANCE PROTEIN NORA"/>
    <property type="match status" value="1"/>
</dbReference>
<dbReference type="Proteomes" id="UP001431775">
    <property type="component" value="Unassembled WGS sequence"/>
</dbReference>
<dbReference type="SUPFAM" id="SSF103473">
    <property type="entry name" value="MFS general substrate transporter"/>
    <property type="match status" value="1"/>
</dbReference>
<dbReference type="NCBIfam" id="NF003477">
    <property type="entry name" value="PRK05122.1"/>
    <property type="match status" value="1"/>
</dbReference>
<name>A0ABT6Q7S6_9PROT</name>
<evidence type="ECO:0000256" key="1">
    <source>
        <dbReference type="ARBA" id="ARBA00022692"/>
    </source>
</evidence>
<evidence type="ECO:0000256" key="4">
    <source>
        <dbReference type="SAM" id="Phobius"/>
    </source>
</evidence>
<evidence type="ECO:0000256" key="3">
    <source>
        <dbReference type="ARBA" id="ARBA00023136"/>
    </source>
</evidence>
<feature type="transmembrane region" description="Helical" evidence="4">
    <location>
        <begin position="46"/>
        <end position="65"/>
    </location>
</feature>
<proteinExistence type="predicted"/>
<feature type="transmembrane region" description="Helical" evidence="4">
    <location>
        <begin position="12"/>
        <end position="40"/>
    </location>
</feature>
<feature type="transmembrane region" description="Helical" evidence="4">
    <location>
        <begin position="255"/>
        <end position="273"/>
    </location>
</feature>
<keyword evidence="2 4" id="KW-1133">Transmembrane helix</keyword>
<dbReference type="Pfam" id="PF07690">
    <property type="entry name" value="MFS_1"/>
    <property type="match status" value="1"/>
</dbReference>
<reference evidence="6" key="1">
    <citation type="submission" date="2023-05" db="EMBL/GenBank/DDBJ databases">
        <title>Whole genome sequence of Commensalibacter sp.</title>
        <authorList>
            <person name="Charoenyingcharoen P."/>
            <person name="Yukphan P."/>
        </authorList>
    </citation>
    <scope>NUCLEOTIDE SEQUENCE</scope>
    <source>
        <strain evidence="6">TBRC 10068</strain>
    </source>
</reference>
<dbReference type="RefSeq" id="WP_281462568.1">
    <property type="nucleotide sequence ID" value="NZ_JASBAN010000001.1"/>
</dbReference>
<accession>A0ABT6Q7S6</accession>
<comment type="caution">
    <text evidence="6">The sequence shown here is derived from an EMBL/GenBank/DDBJ whole genome shotgun (WGS) entry which is preliminary data.</text>
</comment>
<keyword evidence="1 4" id="KW-0812">Transmembrane</keyword>
<feature type="transmembrane region" description="Helical" evidence="4">
    <location>
        <begin position="371"/>
        <end position="392"/>
    </location>
</feature>
<dbReference type="InterPro" id="IPR052714">
    <property type="entry name" value="MFS_Exporter"/>
</dbReference>
<dbReference type="InterPro" id="IPR020846">
    <property type="entry name" value="MFS_dom"/>
</dbReference>
<sequence>MPINNLKPSPITLKILAVVIFNLICYINVGMFFTAISVFVHQSLKYNSVIAGMAVSVAYIGTFLTRPSAGRWIDTKGAKNSVIIGLTISAIGGVFTLISTLFTSLPIVTLLIIILGRLCIGASESWASTGTNLWNISRAGIENATQVISWNGVTSYGGMAIGAPLGIFLLNLPGHFGGLTTIAVVTIVLAGIGAALATTYPNIAPTPSTNPPLPFTTVFMRVLPTGSSLGLATVGFGSIQAFMALYFVFNGWSGSGYVISLFGICFVLIRFIFKNSIHKYGGYIVSIVSLSIETIGLCFIAFNHSIIGTYIGAALTGCGFSLIFPALGVIAIATVGAENRGSALAGFGLFLDIALFIAGPLLGFILFHWGYYWLFLSAAIFTCAGAILTYILHYQSKYRNVMASDENNIIKS</sequence>
<keyword evidence="3 4" id="KW-0472">Membrane</keyword>
<dbReference type="InterPro" id="IPR011701">
    <property type="entry name" value="MFS"/>
</dbReference>
<feature type="transmembrane region" description="Helical" evidence="4">
    <location>
        <begin position="344"/>
        <end position="365"/>
    </location>
</feature>
<gene>
    <name evidence="6" type="ORF">QJV33_06540</name>
</gene>
<dbReference type="PANTHER" id="PTHR23531:SF1">
    <property type="entry name" value="QUINOLENE RESISTANCE PROTEIN NORA"/>
    <property type="match status" value="1"/>
</dbReference>
<feature type="transmembrane region" description="Helical" evidence="4">
    <location>
        <begin position="280"/>
        <end position="302"/>
    </location>
</feature>
<dbReference type="EMBL" id="JASBAN010000001">
    <property type="protein sequence ID" value="MDI2112945.1"/>
    <property type="molecule type" value="Genomic_DNA"/>
</dbReference>
<feature type="transmembrane region" description="Helical" evidence="4">
    <location>
        <begin position="176"/>
        <end position="197"/>
    </location>
</feature>
<feature type="transmembrane region" description="Helical" evidence="4">
    <location>
        <begin position="308"/>
        <end position="332"/>
    </location>
</feature>
<protein>
    <submittedName>
        <fullName evidence="6">MFS transporter</fullName>
    </submittedName>
</protein>
<evidence type="ECO:0000313" key="6">
    <source>
        <dbReference type="EMBL" id="MDI2112945.1"/>
    </source>
</evidence>
<feature type="domain" description="Major facilitator superfamily (MFS) profile" evidence="5">
    <location>
        <begin position="179"/>
        <end position="412"/>
    </location>
</feature>
<evidence type="ECO:0000259" key="5">
    <source>
        <dbReference type="PROSITE" id="PS50850"/>
    </source>
</evidence>
<feature type="transmembrane region" description="Helical" evidence="4">
    <location>
        <begin position="77"/>
        <end position="98"/>
    </location>
</feature>
<evidence type="ECO:0000256" key="2">
    <source>
        <dbReference type="ARBA" id="ARBA00022989"/>
    </source>
</evidence>
<dbReference type="Gene3D" id="1.20.1250.20">
    <property type="entry name" value="MFS general substrate transporter like domains"/>
    <property type="match status" value="1"/>
</dbReference>
<dbReference type="InterPro" id="IPR036259">
    <property type="entry name" value="MFS_trans_sf"/>
</dbReference>
<dbReference type="PROSITE" id="PS50850">
    <property type="entry name" value="MFS"/>
    <property type="match status" value="1"/>
</dbReference>